<dbReference type="Pfam" id="PF01408">
    <property type="entry name" value="GFO_IDH_MocA"/>
    <property type="match status" value="1"/>
</dbReference>
<dbReference type="Proteomes" id="UP000198863">
    <property type="component" value="Unassembled WGS sequence"/>
</dbReference>
<dbReference type="InterPro" id="IPR000683">
    <property type="entry name" value="Gfo/Idh/MocA-like_OxRdtase_N"/>
</dbReference>
<dbReference type="PANTHER" id="PTHR43818:SF11">
    <property type="entry name" value="BCDNA.GH03377"/>
    <property type="match status" value="1"/>
</dbReference>
<dbReference type="OrthoDB" id="3815872at2"/>
<dbReference type="Gene3D" id="3.40.50.720">
    <property type="entry name" value="NAD(P)-binding Rossmann-like Domain"/>
    <property type="match status" value="1"/>
</dbReference>
<dbReference type="Pfam" id="PF22725">
    <property type="entry name" value="GFO_IDH_MocA_C3"/>
    <property type="match status" value="1"/>
</dbReference>
<keyword evidence="5" id="KW-1185">Reference proteome</keyword>
<dbReference type="InterPro" id="IPR036291">
    <property type="entry name" value="NAD(P)-bd_dom_sf"/>
</dbReference>
<dbReference type="GO" id="GO:0000166">
    <property type="term" value="F:nucleotide binding"/>
    <property type="evidence" value="ECO:0007669"/>
    <property type="project" value="InterPro"/>
</dbReference>
<dbReference type="AlphaFoldDB" id="A0A1G7RC49"/>
<evidence type="ECO:0000259" key="3">
    <source>
        <dbReference type="Pfam" id="PF22725"/>
    </source>
</evidence>
<organism evidence="4 5">
    <name type="scientific">Klenkia brasiliensis</name>
    <dbReference type="NCBI Taxonomy" id="333142"/>
    <lineage>
        <taxon>Bacteria</taxon>
        <taxon>Bacillati</taxon>
        <taxon>Actinomycetota</taxon>
        <taxon>Actinomycetes</taxon>
        <taxon>Geodermatophilales</taxon>
        <taxon>Geodermatophilaceae</taxon>
        <taxon>Klenkia</taxon>
    </lineage>
</organism>
<feature type="domain" description="Gfo/Idh/MocA-like oxidoreductase N-terminal" evidence="2">
    <location>
        <begin position="1"/>
        <end position="113"/>
    </location>
</feature>
<reference evidence="5" key="1">
    <citation type="submission" date="2016-10" db="EMBL/GenBank/DDBJ databases">
        <authorList>
            <person name="Varghese N."/>
            <person name="Submissions S."/>
        </authorList>
    </citation>
    <scope>NUCLEOTIDE SEQUENCE [LARGE SCALE GENOMIC DNA]</scope>
    <source>
        <strain evidence="5">DSM 44526</strain>
    </source>
</reference>
<accession>A0A1G7RC49</accession>
<dbReference type="SUPFAM" id="SSF51735">
    <property type="entry name" value="NAD(P)-binding Rossmann-fold domains"/>
    <property type="match status" value="1"/>
</dbReference>
<dbReference type="InterPro" id="IPR055170">
    <property type="entry name" value="GFO_IDH_MocA-like_dom"/>
</dbReference>
<dbReference type="GO" id="GO:0016491">
    <property type="term" value="F:oxidoreductase activity"/>
    <property type="evidence" value="ECO:0007669"/>
    <property type="project" value="UniProtKB-KW"/>
</dbReference>
<evidence type="ECO:0000313" key="4">
    <source>
        <dbReference type="EMBL" id="SDG08322.1"/>
    </source>
</evidence>
<dbReference type="SUPFAM" id="SSF55347">
    <property type="entry name" value="Glyceraldehyde-3-phosphate dehydrogenase-like, C-terminal domain"/>
    <property type="match status" value="1"/>
</dbReference>
<proteinExistence type="predicted"/>
<gene>
    <name evidence="4" type="ORF">SAMN05660324_1845</name>
</gene>
<dbReference type="PANTHER" id="PTHR43818">
    <property type="entry name" value="BCDNA.GH03377"/>
    <property type="match status" value="1"/>
</dbReference>
<feature type="domain" description="GFO/IDH/MocA-like oxidoreductase" evidence="3">
    <location>
        <begin position="141"/>
        <end position="238"/>
    </location>
</feature>
<dbReference type="EMBL" id="FNCF01000002">
    <property type="protein sequence ID" value="SDG08322.1"/>
    <property type="molecule type" value="Genomic_DNA"/>
</dbReference>
<evidence type="ECO:0000259" key="2">
    <source>
        <dbReference type="Pfam" id="PF01408"/>
    </source>
</evidence>
<keyword evidence="1" id="KW-0560">Oxidoreductase</keyword>
<name>A0A1G7RC49_9ACTN</name>
<evidence type="ECO:0000313" key="5">
    <source>
        <dbReference type="Proteomes" id="UP000198863"/>
    </source>
</evidence>
<dbReference type="InterPro" id="IPR050463">
    <property type="entry name" value="Gfo/Idh/MocA_oxidrdct_glycsds"/>
</dbReference>
<evidence type="ECO:0000256" key="1">
    <source>
        <dbReference type="ARBA" id="ARBA00023002"/>
    </source>
</evidence>
<sequence>MRFAVLGSGFWATEVHAASLAAHPDAELVGIWGRDEAKASAAGAVHGVPGTTDLDALLADVDAVSISLPPSVQPDLAVRAAQAGCHLLLEKPVALSVADADRVAGAVAEAGVASVVFLTYRFRDSTAAWLEQAGRSTLAGGSVTWLASTFASDSPFRHSLWRAEPGAPLWDLGPHALSLLEPALGPVVAAQGARAADGTVNVVLEHEGGATSTVTVSATASPLSAGEEFWVHGDAGRLVLLPETGATAAQAHAVAVTELQAAALTGGAHPCEAAYGAAQVRVLAAAERAVAAGARQTV</sequence>
<protein>
    <submittedName>
        <fullName evidence="4">Predicted dehydrogenase</fullName>
    </submittedName>
</protein>
<dbReference type="RefSeq" id="WP_091061566.1">
    <property type="nucleotide sequence ID" value="NZ_FNCF01000002.1"/>
</dbReference>
<dbReference type="Gene3D" id="3.30.360.10">
    <property type="entry name" value="Dihydrodipicolinate Reductase, domain 2"/>
    <property type="match status" value="1"/>
</dbReference>